<gene>
    <name evidence="1" type="ORF">M513_10535</name>
</gene>
<reference evidence="1 2" key="1">
    <citation type="journal article" date="2014" name="Nat. Genet.">
        <title>Genome and transcriptome of the porcine whipworm Trichuris suis.</title>
        <authorList>
            <person name="Jex A.R."/>
            <person name="Nejsum P."/>
            <person name="Schwarz E.M."/>
            <person name="Hu L."/>
            <person name="Young N.D."/>
            <person name="Hall R.S."/>
            <person name="Korhonen P.K."/>
            <person name="Liao S."/>
            <person name="Thamsborg S."/>
            <person name="Xia J."/>
            <person name="Xu P."/>
            <person name="Wang S."/>
            <person name="Scheerlinck J.P."/>
            <person name="Hofmann A."/>
            <person name="Sternberg P.W."/>
            <person name="Wang J."/>
            <person name="Gasser R.B."/>
        </authorList>
    </citation>
    <scope>NUCLEOTIDE SEQUENCE [LARGE SCALE GENOMIC DNA]</scope>
    <source>
        <strain evidence="1">DCEP-RM93M</strain>
    </source>
</reference>
<proteinExistence type="predicted"/>
<dbReference type="AlphaFoldDB" id="A0A085LUF5"/>
<dbReference type="EMBL" id="KL363289">
    <property type="protein sequence ID" value="KFD48601.1"/>
    <property type="molecule type" value="Genomic_DNA"/>
</dbReference>
<evidence type="ECO:0000313" key="1">
    <source>
        <dbReference type="EMBL" id="KFD48601.1"/>
    </source>
</evidence>
<sequence>MTEIKEGSGVDDAELLDARTVAKLTRKDVALSRVHRWILQGWPSGPQGDEFSQFVRHRHELSAVRGCLLWRLRVMILK</sequence>
<keyword evidence="2" id="KW-1185">Reference proteome</keyword>
<dbReference type="Proteomes" id="UP000030764">
    <property type="component" value="Unassembled WGS sequence"/>
</dbReference>
<name>A0A085LUF5_9BILA</name>
<organism evidence="1 2">
    <name type="scientific">Trichuris suis</name>
    <name type="common">pig whipworm</name>
    <dbReference type="NCBI Taxonomy" id="68888"/>
    <lineage>
        <taxon>Eukaryota</taxon>
        <taxon>Metazoa</taxon>
        <taxon>Ecdysozoa</taxon>
        <taxon>Nematoda</taxon>
        <taxon>Enoplea</taxon>
        <taxon>Dorylaimia</taxon>
        <taxon>Trichinellida</taxon>
        <taxon>Trichuridae</taxon>
        <taxon>Trichuris</taxon>
    </lineage>
</organism>
<evidence type="ECO:0000313" key="2">
    <source>
        <dbReference type="Proteomes" id="UP000030764"/>
    </source>
</evidence>
<accession>A0A085LUF5</accession>
<protein>
    <submittedName>
        <fullName evidence="1">Uncharacterized protein</fullName>
    </submittedName>
</protein>